<dbReference type="Gene3D" id="3.40.390.10">
    <property type="entry name" value="Collagenase (Catalytic Domain)"/>
    <property type="match status" value="1"/>
</dbReference>
<dbReference type="AlphaFoldDB" id="A0A7C2P153"/>
<protein>
    <submittedName>
        <fullName evidence="1">Zinc-dependent peptidase</fullName>
    </submittedName>
</protein>
<dbReference type="CDD" id="cd20169">
    <property type="entry name" value="Peptidase_M90_mtfA"/>
    <property type="match status" value="1"/>
</dbReference>
<dbReference type="PANTHER" id="PTHR30164:SF2">
    <property type="entry name" value="PROTEIN MTFA"/>
    <property type="match status" value="1"/>
</dbReference>
<dbReference type="GO" id="GO:0004177">
    <property type="term" value="F:aminopeptidase activity"/>
    <property type="evidence" value="ECO:0007669"/>
    <property type="project" value="TreeGrafter"/>
</dbReference>
<name>A0A7C2P153_9PLAN</name>
<gene>
    <name evidence="1" type="ORF">ENQ76_09005</name>
</gene>
<dbReference type="PANTHER" id="PTHR30164">
    <property type="entry name" value="MTFA PEPTIDASE"/>
    <property type="match status" value="1"/>
</dbReference>
<sequence>MDIQRAFGPRSGDRGLSRYGVGQFFSTRHTDACERQCQRKDARVWFSWWRDRRRRKLLAEPFPDDWRPWLERNCRHYSSLTASEQQRLRNDVRVFVAEKHWEGCNGLVVTDEMRITIAAHAVLLGLGFPQLPYDRLLSVLIYPDTFVTRQQRLQAGIVNESDEPRLGEAWYQGPVVLSWREVREQCVDDPDGRNVVIHEFAHLLDMTNHAIDGIPALDGVADADGWVERFHTEYQRLVRQSRVGRRSVIDDYGATSEAEFFAVASEAFFERPVELRLDKPVVYECLRSYYRQDPAGRVTTVR</sequence>
<comment type="caution">
    <text evidence="1">The sequence shown here is derived from an EMBL/GenBank/DDBJ whole genome shotgun (WGS) entry which is preliminary data.</text>
</comment>
<evidence type="ECO:0000313" key="1">
    <source>
        <dbReference type="EMBL" id="HEN15592.1"/>
    </source>
</evidence>
<dbReference type="EMBL" id="DSOK01000258">
    <property type="protein sequence ID" value="HEN15592.1"/>
    <property type="molecule type" value="Genomic_DNA"/>
</dbReference>
<dbReference type="Pfam" id="PF06167">
    <property type="entry name" value="Peptidase_M90"/>
    <property type="match status" value="1"/>
</dbReference>
<dbReference type="GO" id="GO:0005829">
    <property type="term" value="C:cytosol"/>
    <property type="evidence" value="ECO:0007669"/>
    <property type="project" value="TreeGrafter"/>
</dbReference>
<proteinExistence type="predicted"/>
<reference evidence="1" key="1">
    <citation type="journal article" date="2020" name="mSystems">
        <title>Genome- and Community-Level Interaction Insights into Carbon Utilization and Element Cycling Functions of Hydrothermarchaeota in Hydrothermal Sediment.</title>
        <authorList>
            <person name="Zhou Z."/>
            <person name="Liu Y."/>
            <person name="Xu W."/>
            <person name="Pan J."/>
            <person name="Luo Z.H."/>
            <person name="Li M."/>
        </authorList>
    </citation>
    <scope>NUCLEOTIDE SEQUENCE [LARGE SCALE GENOMIC DNA]</scope>
    <source>
        <strain evidence="1">SpSt-339</strain>
    </source>
</reference>
<organism evidence="1">
    <name type="scientific">Schlesneria paludicola</name>
    <dbReference type="NCBI Taxonomy" id="360056"/>
    <lineage>
        <taxon>Bacteria</taxon>
        <taxon>Pseudomonadati</taxon>
        <taxon>Planctomycetota</taxon>
        <taxon>Planctomycetia</taxon>
        <taxon>Planctomycetales</taxon>
        <taxon>Planctomycetaceae</taxon>
        <taxon>Schlesneria</taxon>
    </lineage>
</organism>
<accession>A0A7C2P153</accession>
<dbReference type="InterPro" id="IPR010384">
    <property type="entry name" value="MtfA_fam"/>
</dbReference>
<dbReference type="SUPFAM" id="SSF55486">
    <property type="entry name" value="Metalloproteases ('zincins'), catalytic domain"/>
    <property type="match status" value="1"/>
</dbReference>
<dbReference type="Gene3D" id="1.10.472.150">
    <property type="entry name" value="Glucose-regulated metallo-peptidase M90, N-terminal domain"/>
    <property type="match status" value="1"/>
</dbReference>
<dbReference type="GO" id="GO:0008237">
    <property type="term" value="F:metallopeptidase activity"/>
    <property type="evidence" value="ECO:0007669"/>
    <property type="project" value="InterPro"/>
</dbReference>
<dbReference type="InterPro" id="IPR024079">
    <property type="entry name" value="MetalloPept_cat_dom_sf"/>
</dbReference>
<dbReference type="InterPro" id="IPR042252">
    <property type="entry name" value="MtfA_N"/>
</dbReference>